<evidence type="ECO:0000256" key="5">
    <source>
        <dbReference type="ARBA" id="ARBA00023001"/>
    </source>
</evidence>
<gene>
    <name evidence="12" type="ORF">PSYICH_LOCUS15006</name>
</gene>
<evidence type="ECO:0000256" key="8">
    <source>
        <dbReference type="ARBA" id="ARBA00023326"/>
    </source>
</evidence>
<evidence type="ECO:0000313" key="12">
    <source>
        <dbReference type="EMBL" id="CAH1115091.1"/>
    </source>
</evidence>
<evidence type="ECO:0000256" key="4">
    <source>
        <dbReference type="ARBA" id="ARBA00022801"/>
    </source>
</evidence>
<dbReference type="Pfam" id="PF02015">
    <property type="entry name" value="Glyco_hydro_45"/>
    <property type="match status" value="1"/>
</dbReference>
<evidence type="ECO:0000256" key="7">
    <source>
        <dbReference type="ARBA" id="ARBA00023295"/>
    </source>
</evidence>
<evidence type="ECO:0000256" key="10">
    <source>
        <dbReference type="SAM" id="SignalP"/>
    </source>
</evidence>
<dbReference type="Proteomes" id="UP001153636">
    <property type="component" value="Chromosome 9"/>
</dbReference>
<dbReference type="InterPro" id="IPR036908">
    <property type="entry name" value="RlpA-like_sf"/>
</dbReference>
<dbReference type="Gene3D" id="2.40.40.10">
    <property type="entry name" value="RlpA-like domain"/>
    <property type="match status" value="1"/>
</dbReference>
<feature type="signal peptide" evidence="10">
    <location>
        <begin position="1"/>
        <end position="17"/>
    </location>
</feature>
<dbReference type="SUPFAM" id="SSF50685">
    <property type="entry name" value="Barwin-like endoglucanases"/>
    <property type="match status" value="1"/>
</dbReference>
<reference evidence="12" key="1">
    <citation type="submission" date="2022-01" db="EMBL/GenBank/DDBJ databases">
        <authorList>
            <person name="King R."/>
        </authorList>
    </citation>
    <scope>NUCLEOTIDE SEQUENCE</scope>
</reference>
<keyword evidence="13" id="KW-1185">Reference proteome</keyword>
<comment type="catalytic activity">
    <reaction evidence="1 9">
        <text>Endohydrolysis of (1-&gt;4)-beta-D-glucosidic linkages in cellulose, lichenin and cereal beta-D-glucans.</text>
        <dbReference type="EC" id="3.2.1.4"/>
    </reaction>
</comment>
<dbReference type="EC" id="3.2.1.4" evidence="3 9"/>
<evidence type="ECO:0000256" key="6">
    <source>
        <dbReference type="ARBA" id="ARBA00023277"/>
    </source>
</evidence>
<keyword evidence="10" id="KW-0732">Signal</keyword>
<name>A0A9P0DB65_9CUCU</name>
<comment type="similarity">
    <text evidence="2">Belongs to the glycosyl hydrolase 45 (cellulase K) family.</text>
</comment>
<keyword evidence="7" id="KW-0326">Glycosidase</keyword>
<dbReference type="InterPro" id="IPR000334">
    <property type="entry name" value="Glyco_hydro_45"/>
</dbReference>
<dbReference type="GO" id="GO:0008810">
    <property type="term" value="F:cellulase activity"/>
    <property type="evidence" value="ECO:0007669"/>
    <property type="project" value="UniProtKB-EC"/>
</dbReference>
<dbReference type="GO" id="GO:0030245">
    <property type="term" value="P:cellulose catabolic process"/>
    <property type="evidence" value="ECO:0007669"/>
    <property type="project" value="UniProtKB-KW"/>
</dbReference>
<dbReference type="AlphaFoldDB" id="A0A9P0DB65"/>
<proteinExistence type="inferred from homology"/>
<organism evidence="12 13">
    <name type="scientific">Psylliodes chrysocephalus</name>
    <dbReference type="NCBI Taxonomy" id="3402493"/>
    <lineage>
        <taxon>Eukaryota</taxon>
        <taxon>Metazoa</taxon>
        <taxon>Ecdysozoa</taxon>
        <taxon>Arthropoda</taxon>
        <taxon>Hexapoda</taxon>
        <taxon>Insecta</taxon>
        <taxon>Pterygota</taxon>
        <taxon>Neoptera</taxon>
        <taxon>Endopterygota</taxon>
        <taxon>Coleoptera</taxon>
        <taxon>Polyphaga</taxon>
        <taxon>Cucujiformia</taxon>
        <taxon>Chrysomeloidea</taxon>
        <taxon>Chrysomelidae</taxon>
        <taxon>Galerucinae</taxon>
        <taxon>Alticini</taxon>
        <taxon>Psylliodes</taxon>
    </lineage>
</organism>
<keyword evidence="4" id="KW-0378">Hydrolase</keyword>
<keyword evidence="6" id="KW-0119">Carbohydrate metabolism</keyword>
<dbReference type="EMBL" id="OV651821">
    <property type="protein sequence ID" value="CAH1115091.1"/>
    <property type="molecule type" value="Genomic_DNA"/>
</dbReference>
<evidence type="ECO:0000256" key="1">
    <source>
        <dbReference type="ARBA" id="ARBA00000966"/>
    </source>
</evidence>
<dbReference type="PANTHER" id="PTHR39730:SF1">
    <property type="entry name" value="ENDOGLUCANASE 1"/>
    <property type="match status" value="1"/>
</dbReference>
<evidence type="ECO:0000256" key="3">
    <source>
        <dbReference type="ARBA" id="ARBA00012601"/>
    </source>
</evidence>
<accession>A0A9P0DB65</accession>
<evidence type="ECO:0000313" key="13">
    <source>
        <dbReference type="Proteomes" id="UP001153636"/>
    </source>
</evidence>
<protein>
    <recommendedName>
        <fullName evidence="3 9">Cellulase</fullName>
        <ecNumber evidence="3 9">3.2.1.4</ecNumber>
    </recommendedName>
</protein>
<feature type="domain" description="Glycosyl hydrolases family 45 active site" evidence="11">
    <location>
        <begin position="36"/>
        <end position="47"/>
    </location>
</feature>
<dbReference type="PROSITE" id="PS01140">
    <property type="entry name" value="GLYCOSYL_HYDROL_F45"/>
    <property type="match status" value="1"/>
</dbReference>
<evidence type="ECO:0000256" key="9">
    <source>
        <dbReference type="PROSITE-ProRule" id="PRU10069"/>
    </source>
</evidence>
<dbReference type="OrthoDB" id="10035502at2759"/>
<evidence type="ECO:0000256" key="2">
    <source>
        <dbReference type="ARBA" id="ARBA00007793"/>
    </source>
</evidence>
<feature type="active site" description="Nucleophile" evidence="9">
    <location>
        <position position="41"/>
    </location>
</feature>
<sequence length="243" mass="26480">MKYCVTALVLLAVSVSAGENIAIKKIAGGVSGVGTTTRYWDCCKPTCSWPGNVEYKKPIQACKADGVTANDPENQSGCVGGQSYSCTNQAGYAKNDSLAYGFVAARFHDTDRNMCCSCVLFTFNTQWPSPLNGKKMLVQVTNTGNAPESQTNLFDIAMPGSGVGYYEEGCTSQWKTDVSSWGDQYGGVHEEKDCYKLPEKLWPGCLFRFKWMVGYSNPDVSFEEVECPQELIDISGCSPISHP</sequence>
<feature type="chain" id="PRO_5040249563" description="Cellulase" evidence="10">
    <location>
        <begin position="18"/>
        <end position="243"/>
    </location>
</feature>
<dbReference type="PANTHER" id="PTHR39730">
    <property type="entry name" value="ENDOGLUCANASE 1"/>
    <property type="match status" value="1"/>
</dbReference>
<keyword evidence="5" id="KW-0136">Cellulose degradation</keyword>
<evidence type="ECO:0000259" key="11">
    <source>
        <dbReference type="PROSITE" id="PS01140"/>
    </source>
</evidence>
<keyword evidence="8" id="KW-0624">Polysaccharide degradation</keyword>
<dbReference type="InterPro" id="IPR052288">
    <property type="entry name" value="GH45_Enzymes"/>
</dbReference>